<reference evidence="1 2" key="1">
    <citation type="submission" date="2014-08" db="EMBL/GenBank/DDBJ databases">
        <authorList>
            <person name="Moulin Lionel"/>
        </authorList>
    </citation>
    <scope>NUCLEOTIDE SEQUENCE [LARGE SCALE GENOMIC DNA]</scope>
</reference>
<proteinExistence type="predicted"/>
<dbReference type="AlphaFoldDB" id="A0A090G4K6"/>
<gene>
    <name evidence="1" type="ORF">MPL3365_140276</name>
</gene>
<accession>A0A090G4K6</accession>
<name>A0A090G4K6_MESPL</name>
<protein>
    <submittedName>
        <fullName evidence="1">Uncharacterized protein</fullName>
    </submittedName>
</protein>
<dbReference type="EMBL" id="CCNE01000006">
    <property type="protein sequence ID" value="CDX52190.1"/>
    <property type="molecule type" value="Genomic_DNA"/>
</dbReference>
<evidence type="ECO:0000313" key="2">
    <source>
        <dbReference type="Proteomes" id="UP000046122"/>
    </source>
</evidence>
<organism evidence="1 2">
    <name type="scientific">Mesorhizobium plurifarium</name>
    <dbReference type="NCBI Taxonomy" id="69974"/>
    <lineage>
        <taxon>Bacteria</taxon>
        <taxon>Pseudomonadati</taxon>
        <taxon>Pseudomonadota</taxon>
        <taxon>Alphaproteobacteria</taxon>
        <taxon>Hyphomicrobiales</taxon>
        <taxon>Phyllobacteriaceae</taxon>
        <taxon>Mesorhizobium</taxon>
    </lineage>
</organism>
<dbReference type="Proteomes" id="UP000046122">
    <property type="component" value="Unassembled WGS sequence"/>
</dbReference>
<sequence>MAAGPLYAAVAASVVAAARADPMRVLVLITGLSPGWRFERKTGLEARLRISLSDRDVELKCCLGMELIRGHYVLKSSAKKALRPGNRRAWRLHSGVCEAGAARREGSA</sequence>
<evidence type="ECO:0000313" key="1">
    <source>
        <dbReference type="EMBL" id="CDX52190.1"/>
    </source>
</evidence>